<dbReference type="Gene3D" id="3.40.50.620">
    <property type="entry name" value="HUPs"/>
    <property type="match status" value="1"/>
</dbReference>
<evidence type="ECO:0000313" key="3">
    <source>
        <dbReference type="Proteomes" id="UP000223891"/>
    </source>
</evidence>
<evidence type="ECO:0000313" key="2">
    <source>
        <dbReference type="EMBL" id="AMM43638.1"/>
    </source>
</evidence>
<keyword evidence="2" id="KW-0808">Transferase</keyword>
<organism evidence="2 3">
    <name type="scientific">Pectobacterium phage vB_PcaM_CBB</name>
    <dbReference type="NCBI Taxonomy" id="2772511"/>
    <lineage>
        <taxon>Viruses</taxon>
        <taxon>Duplodnaviria</taxon>
        <taxon>Heunggongvirae</taxon>
        <taxon>Uroviricota</taxon>
        <taxon>Caudoviricetes</taxon>
        <taxon>Mimasvirus</taxon>
        <taxon>Mimasvirus CBB</taxon>
    </lineage>
</organism>
<protein>
    <submittedName>
        <fullName evidence="2">Cytitidyltransferase</fullName>
    </submittedName>
</protein>
<dbReference type="Pfam" id="PF01467">
    <property type="entry name" value="CTP_transf_like"/>
    <property type="match status" value="1"/>
</dbReference>
<accession>A0A1L2CUE2</accession>
<proteinExistence type="predicted"/>
<dbReference type="SUPFAM" id="SSF52374">
    <property type="entry name" value="Nucleotidylyl transferase"/>
    <property type="match status" value="1"/>
</dbReference>
<sequence length="179" mass="20431">MVYGRFNPVHLGHAGIFGYGLTMKNSIPNSDLKIFVSTTTDKEDNPLPYSLKIEMIKDYFPAFSDYIQIEQGSTLFGTLEMLDPKYDDLILLCGSDRVVHFDSVLKKYNGTLYNFDKIEVMNMGYRATSPYSSTVMRDAVRANDFDTFCSCLPPGEHDMNKKYFDYIAACMGIYHDIQN</sequence>
<feature type="domain" description="Cytidyltransferase-like" evidence="1">
    <location>
        <begin position="2"/>
        <end position="137"/>
    </location>
</feature>
<dbReference type="InterPro" id="IPR014729">
    <property type="entry name" value="Rossmann-like_a/b/a_fold"/>
</dbReference>
<keyword evidence="3" id="KW-1185">Reference proteome</keyword>
<dbReference type="Proteomes" id="UP000223891">
    <property type="component" value="Segment"/>
</dbReference>
<dbReference type="InterPro" id="IPR004821">
    <property type="entry name" value="Cyt_trans-like"/>
</dbReference>
<dbReference type="GO" id="GO:0016740">
    <property type="term" value="F:transferase activity"/>
    <property type="evidence" value="ECO:0007669"/>
    <property type="project" value="UniProtKB-KW"/>
</dbReference>
<reference evidence="3" key="1">
    <citation type="submission" date="2016-01" db="EMBL/GenBank/DDBJ databases">
        <title>Isolation and Characterization of Enterobacteria phage CBB.</title>
        <authorList>
            <person name="Buttimer C.T.H."/>
            <person name="Hendrix H."/>
            <person name="Alexandre H."/>
            <person name="O'Mahony J."/>
            <person name="Lavigne R."/>
            <person name="Coffey A."/>
        </authorList>
    </citation>
    <scope>NUCLEOTIDE SEQUENCE [LARGE SCALE GENOMIC DNA]</scope>
</reference>
<evidence type="ECO:0000259" key="1">
    <source>
        <dbReference type="Pfam" id="PF01467"/>
    </source>
</evidence>
<name>A0A1L2CUE2_9CAUD</name>
<dbReference type="EMBL" id="KU574722">
    <property type="protein sequence ID" value="AMM43638.1"/>
    <property type="molecule type" value="Genomic_DNA"/>
</dbReference>
<gene>
    <name evidence="2" type="ORF">CBB_73</name>
</gene>